<protein>
    <submittedName>
        <fullName evidence="3">Stress response protein NhaX</fullName>
    </submittedName>
</protein>
<accession>A0A1J5SJK9</accession>
<dbReference type="Gene3D" id="3.40.50.620">
    <property type="entry name" value="HUPs"/>
    <property type="match status" value="1"/>
</dbReference>
<comment type="similarity">
    <text evidence="1">Belongs to the universal stress protein A family.</text>
</comment>
<dbReference type="InterPro" id="IPR006015">
    <property type="entry name" value="Universal_stress_UspA"/>
</dbReference>
<evidence type="ECO:0000259" key="2">
    <source>
        <dbReference type="Pfam" id="PF00582"/>
    </source>
</evidence>
<dbReference type="InterPro" id="IPR014729">
    <property type="entry name" value="Rossmann-like_a/b/a_fold"/>
</dbReference>
<dbReference type="InterPro" id="IPR006016">
    <property type="entry name" value="UspA"/>
</dbReference>
<gene>
    <name evidence="3" type="primary">nhaX_1</name>
    <name evidence="3" type="ORF">GALL_90160</name>
</gene>
<dbReference type="CDD" id="cd00293">
    <property type="entry name" value="USP-like"/>
    <property type="match status" value="1"/>
</dbReference>
<dbReference type="AlphaFoldDB" id="A0A1J5SJK9"/>
<dbReference type="SUPFAM" id="SSF52402">
    <property type="entry name" value="Adenine nucleotide alpha hydrolases-like"/>
    <property type="match status" value="1"/>
</dbReference>
<name>A0A1J5SJK9_9ZZZZ</name>
<feature type="domain" description="UspA" evidence="2">
    <location>
        <begin position="1"/>
        <end position="147"/>
    </location>
</feature>
<dbReference type="Pfam" id="PF00582">
    <property type="entry name" value="Usp"/>
    <property type="match status" value="1"/>
</dbReference>
<dbReference type="PANTHER" id="PTHR46268">
    <property type="entry name" value="STRESS RESPONSE PROTEIN NHAX"/>
    <property type="match status" value="1"/>
</dbReference>
<evidence type="ECO:0000256" key="1">
    <source>
        <dbReference type="ARBA" id="ARBA00008791"/>
    </source>
</evidence>
<sequence>MYSKILVAVDGSDISTHALKQAIALARNLKAQLRIVHVVDMGWFPIAPELDVDIRMLSAARHGVGESIIAAARDSARQEGFEAETVLLETDTPVQHVAEAIAQEALRWQAGMMVLGTHGRRGFKRLILGSVAELTARRSELPVLLIPSPEHGRSD</sequence>
<dbReference type="PRINTS" id="PR01438">
    <property type="entry name" value="UNVRSLSTRESS"/>
</dbReference>
<evidence type="ECO:0000313" key="3">
    <source>
        <dbReference type="EMBL" id="OIR08633.1"/>
    </source>
</evidence>
<dbReference type="EMBL" id="MLJW01000030">
    <property type="protein sequence ID" value="OIR08633.1"/>
    <property type="molecule type" value="Genomic_DNA"/>
</dbReference>
<comment type="caution">
    <text evidence="3">The sequence shown here is derived from an EMBL/GenBank/DDBJ whole genome shotgun (WGS) entry which is preliminary data.</text>
</comment>
<organism evidence="3">
    <name type="scientific">mine drainage metagenome</name>
    <dbReference type="NCBI Taxonomy" id="410659"/>
    <lineage>
        <taxon>unclassified sequences</taxon>
        <taxon>metagenomes</taxon>
        <taxon>ecological metagenomes</taxon>
    </lineage>
</organism>
<proteinExistence type="inferred from homology"/>
<dbReference type="PANTHER" id="PTHR46268:SF6">
    <property type="entry name" value="UNIVERSAL STRESS PROTEIN UP12"/>
    <property type="match status" value="1"/>
</dbReference>
<reference evidence="3" key="1">
    <citation type="submission" date="2016-10" db="EMBL/GenBank/DDBJ databases">
        <title>Sequence of Gallionella enrichment culture.</title>
        <authorList>
            <person name="Poehlein A."/>
            <person name="Muehling M."/>
            <person name="Daniel R."/>
        </authorList>
    </citation>
    <scope>NUCLEOTIDE SEQUENCE</scope>
</reference>